<evidence type="ECO:0000256" key="4">
    <source>
        <dbReference type="ARBA" id="ARBA00023242"/>
    </source>
</evidence>
<dbReference type="CDD" id="cd00086">
    <property type="entry name" value="homeodomain"/>
    <property type="match status" value="1"/>
</dbReference>
<dbReference type="PROSITE" id="PS00027">
    <property type="entry name" value="HOMEOBOX_1"/>
    <property type="match status" value="1"/>
</dbReference>
<evidence type="ECO:0000313" key="9">
    <source>
        <dbReference type="Proteomes" id="UP000515154"/>
    </source>
</evidence>
<keyword evidence="9" id="KW-1185">Reference proteome</keyword>
<organism evidence="9 10">
    <name type="scientific">Octopus sinensis</name>
    <name type="common">East Asian common octopus</name>
    <dbReference type="NCBI Taxonomy" id="2607531"/>
    <lineage>
        <taxon>Eukaryota</taxon>
        <taxon>Metazoa</taxon>
        <taxon>Spiralia</taxon>
        <taxon>Lophotrochozoa</taxon>
        <taxon>Mollusca</taxon>
        <taxon>Cephalopoda</taxon>
        <taxon>Coleoidea</taxon>
        <taxon>Octopodiformes</taxon>
        <taxon>Octopoda</taxon>
        <taxon>Incirrata</taxon>
        <taxon>Octopodidae</taxon>
        <taxon>Octopus</taxon>
    </lineage>
</organism>
<reference evidence="10" key="1">
    <citation type="submission" date="2025-08" db="UniProtKB">
        <authorList>
            <consortium name="RefSeq"/>
        </authorList>
    </citation>
    <scope>IDENTIFICATION</scope>
</reference>
<dbReference type="InterPro" id="IPR001387">
    <property type="entry name" value="Cro/C1-type_HTH"/>
</dbReference>
<dbReference type="KEGG" id="osn:115231819"/>
<sequence>MTFQPMYQIPHNDLFLNHYQMNSYDFIMQNYRLTENAYSDYNQPSIQYEIAPRQIPMTLYKPDVNDLDLAISNDYRENNVPHLITEQATVNDETPQQKSLVELGNYFKKKRMNFGYSQSDMAIIMKRGGFPVSRTTISRFELGKLSITLMENLKDSFLIVLESLKKNPISKSHLKSLPKPRKKRIVFDKKIKEYLENIFSVTVYPNEEEIGRIVAETDLSEYVVRVWFGNRRKKERRTIFFR</sequence>
<dbReference type="Proteomes" id="UP000515154">
    <property type="component" value="Unplaced"/>
</dbReference>
<dbReference type="GO" id="GO:0005634">
    <property type="term" value="C:nucleus"/>
    <property type="evidence" value="ECO:0007669"/>
    <property type="project" value="UniProtKB-SubCell"/>
</dbReference>
<evidence type="ECO:0000256" key="5">
    <source>
        <dbReference type="PROSITE-ProRule" id="PRU00108"/>
    </source>
</evidence>
<evidence type="ECO:0000259" key="7">
    <source>
        <dbReference type="PROSITE" id="PS50071"/>
    </source>
</evidence>
<dbReference type="PANTHER" id="PTHR11636:SF89">
    <property type="entry name" value="POU DOMAIN PROTEIN 2, ISOFORM B-RELATED"/>
    <property type="match status" value="1"/>
</dbReference>
<dbReference type="GO" id="GO:0000978">
    <property type="term" value="F:RNA polymerase II cis-regulatory region sequence-specific DNA binding"/>
    <property type="evidence" value="ECO:0007669"/>
    <property type="project" value="TreeGrafter"/>
</dbReference>
<dbReference type="RefSeq" id="XP_029657612.1">
    <property type="nucleotide sequence ID" value="XM_029801752.1"/>
</dbReference>
<dbReference type="SUPFAM" id="SSF46689">
    <property type="entry name" value="Homeodomain-like"/>
    <property type="match status" value="1"/>
</dbReference>
<dbReference type="PROSITE" id="PS51179">
    <property type="entry name" value="POU_3"/>
    <property type="match status" value="1"/>
</dbReference>
<dbReference type="Gene3D" id="1.10.260.40">
    <property type="entry name" value="lambda repressor-like DNA-binding domains"/>
    <property type="match status" value="1"/>
</dbReference>
<dbReference type="InterPro" id="IPR010982">
    <property type="entry name" value="Lambda_DNA-bd_dom_sf"/>
</dbReference>
<dbReference type="GO" id="GO:0000981">
    <property type="term" value="F:DNA-binding transcription factor activity, RNA polymerase II-specific"/>
    <property type="evidence" value="ECO:0007669"/>
    <property type="project" value="InterPro"/>
</dbReference>
<dbReference type="CDD" id="cd00093">
    <property type="entry name" value="HTH_XRE"/>
    <property type="match status" value="1"/>
</dbReference>
<dbReference type="InterPro" id="IPR009057">
    <property type="entry name" value="Homeodomain-like_sf"/>
</dbReference>
<dbReference type="AlphaFoldDB" id="A0A6P7U8A2"/>
<feature type="domain" description="POU-specific" evidence="8">
    <location>
        <begin position="92"/>
        <end position="165"/>
    </location>
</feature>
<dbReference type="InterPro" id="IPR017970">
    <property type="entry name" value="Homeobox_CS"/>
</dbReference>
<dbReference type="Gene3D" id="1.10.10.60">
    <property type="entry name" value="Homeodomain-like"/>
    <property type="match status" value="1"/>
</dbReference>
<dbReference type="SUPFAM" id="SSF47413">
    <property type="entry name" value="lambda repressor-like DNA-binding domains"/>
    <property type="match status" value="1"/>
</dbReference>
<dbReference type="PANTHER" id="PTHR11636">
    <property type="entry name" value="POU DOMAIN"/>
    <property type="match status" value="1"/>
</dbReference>
<comment type="subcellular location">
    <subcellularLocation>
        <location evidence="1 5 6">Nucleus</location>
    </subcellularLocation>
</comment>
<accession>A0A6P7U8A2</accession>
<dbReference type="SMART" id="SM00352">
    <property type="entry name" value="POU"/>
    <property type="match status" value="1"/>
</dbReference>
<dbReference type="InterPro" id="IPR050255">
    <property type="entry name" value="POU_domain_TF"/>
</dbReference>
<gene>
    <name evidence="10" type="primary">LOC115231819</name>
</gene>
<feature type="DNA-binding region" description="Homeobox" evidence="5">
    <location>
        <begin position="180"/>
        <end position="239"/>
    </location>
</feature>
<evidence type="ECO:0000256" key="2">
    <source>
        <dbReference type="ARBA" id="ARBA00023125"/>
    </source>
</evidence>
<feature type="domain" description="Homeobox" evidence="7">
    <location>
        <begin position="178"/>
        <end position="238"/>
    </location>
</feature>
<evidence type="ECO:0000256" key="3">
    <source>
        <dbReference type="ARBA" id="ARBA00023155"/>
    </source>
</evidence>
<evidence type="ECO:0000259" key="8">
    <source>
        <dbReference type="PROSITE" id="PS51179"/>
    </source>
</evidence>
<dbReference type="PROSITE" id="PS50071">
    <property type="entry name" value="HOMEOBOX_2"/>
    <property type="match status" value="1"/>
</dbReference>
<dbReference type="InterPro" id="IPR013847">
    <property type="entry name" value="POU"/>
</dbReference>
<dbReference type="PRINTS" id="PR00028">
    <property type="entry name" value="POUDOMAIN"/>
</dbReference>
<dbReference type="SMART" id="SM00389">
    <property type="entry name" value="HOX"/>
    <property type="match status" value="1"/>
</dbReference>
<keyword evidence="3 5" id="KW-0371">Homeobox</keyword>
<name>A0A6P7U8A2_9MOLL</name>
<proteinExistence type="predicted"/>
<protein>
    <submittedName>
        <fullName evidence="10">POU domain, class 3, transcription factor 1-like</fullName>
    </submittedName>
</protein>
<dbReference type="InterPro" id="IPR000327">
    <property type="entry name" value="POU_dom"/>
</dbReference>
<evidence type="ECO:0000256" key="1">
    <source>
        <dbReference type="ARBA" id="ARBA00004123"/>
    </source>
</evidence>
<dbReference type="Pfam" id="PF00157">
    <property type="entry name" value="Pou"/>
    <property type="match status" value="1"/>
</dbReference>
<evidence type="ECO:0000256" key="6">
    <source>
        <dbReference type="RuleBase" id="RU000682"/>
    </source>
</evidence>
<dbReference type="Pfam" id="PF00046">
    <property type="entry name" value="Homeodomain"/>
    <property type="match status" value="1"/>
</dbReference>
<keyword evidence="4 5" id="KW-0539">Nucleus</keyword>
<dbReference type="InterPro" id="IPR001356">
    <property type="entry name" value="HD"/>
</dbReference>
<keyword evidence="2 5" id="KW-0238">DNA-binding</keyword>
<evidence type="ECO:0000313" key="10">
    <source>
        <dbReference type="RefSeq" id="XP_029657612.1"/>
    </source>
</evidence>